<dbReference type="InterPro" id="IPR022790">
    <property type="entry name" value="GH26_dom"/>
</dbReference>
<reference evidence="6 7" key="1">
    <citation type="submission" date="2019-05" db="EMBL/GenBank/DDBJ databases">
        <title>Nakamurella sp. N5BH11, whole genome shotgun sequence.</title>
        <authorList>
            <person name="Tuo L."/>
        </authorList>
    </citation>
    <scope>NUCLEOTIDE SEQUENCE [LARGE SCALE GENOMIC DNA]</scope>
    <source>
        <strain evidence="6 7">N5BH11</strain>
    </source>
</reference>
<keyword evidence="2 4" id="KW-0378">Hydrolase</keyword>
<evidence type="ECO:0000256" key="3">
    <source>
        <dbReference type="ARBA" id="ARBA00023295"/>
    </source>
</evidence>
<dbReference type="SUPFAM" id="SSF51445">
    <property type="entry name" value="(Trans)glycosidases"/>
    <property type="match status" value="1"/>
</dbReference>
<dbReference type="InterPro" id="IPR000805">
    <property type="entry name" value="Glyco_hydro_26"/>
</dbReference>
<dbReference type="Proteomes" id="UP000306985">
    <property type="component" value="Unassembled WGS sequence"/>
</dbReference>
<proteinExistence type="inferred from homology"/>
<evidence type="ECO:0000256" key="1">
    <source>
        <dbReference type="ARBA" id="ARBA00007754"/>
    </source>
</evidence>
<name>A0A4U6QCJ4_9ACTN</name>
<dbReference type="InterPro" id="IPR006311">
    <property type="entry name" value="TAT_signal"/>
</dbReference>
<dbReference type="PANTHER" id="PTHR40079">
    <property type="entry name" value="MANNAN ENDO-1,4-BETA-MANNOSIDASE E-RELATED"/>
    <property type="match status" value="1"/>
</dbReference>
<dbReference type="Pfam" id="PF02156">
    <property type="entry name" value="Glyco_hydro_26"/>
    <property type="match status" value="1"/>
</dbReference>
<dbReference type="GO" id="GO:0016985">
    <property type="term" value="F:mannan endo-1,4-beta-mannosidase activity"/>
    <property type="evidence" value="ECO:0007669"/>
    <property type="project" value="InterPro"/>
</dbReference>
<comment type="similarity">
    <text evidence="1 4">Belongs to the glycosyl hydrolase 26 family.</text>
</comment>
<evidence type="ECO:0000313" key="7">
    <source>
        <dbReference type="Proteomes" id="UP000306985"/>
    </source>
</evidence>
<evidence type="ECO:0000259" key="5">
    <source>
        <dbReference type="PROSITE" id="PS51764"/>
    </source>
</evidence>
<feature type="active site" description="Nucleophile" evidence="4">
    <location>
        <position position="289"/>
    </location>
</feature>
<dbReference type="PROSITE" id="PS51764">
    <property type="entry name" value="GH26"/>
    <property type="match status" value="1"/>
</dbReference>
<dbReference type="PANTHER" id="PTHR40079:SF4">
    <property type="entry name" value="GH26 DOMAIN-CONTAINING PROTEIN-RELATED"/>
    <property type="match status" value="1"/>
</dbReference>
<gene>
    <name evidence="6" type="ORF">FDO65_16090</name>
</gene>
<keyword evidence="7" id="KW-1185">Reference proteome</keyword>
<dbReference type="Gene3D" id="3.20.20.80">
    <property type="entry name" value="Glycosidases"/>
    <property type="match status" value="1"/>
</dbReference>
<evidence type="ECO:0000256" key="4">
    <source>
        <dbReference type="PROSITE-ProRule" id="PRU01100"/>
    </source>
</evidence>
<evidence type="ECO:0000313" key="6">
    <source>
        <dbReference type="EMBL" id="TKV57672.1"/>
    </source>
</evidence>
<dbReference type="PROSITE" id="PS51318">
    <property type="entry name" value="TAT"/>
    <property type="match status" value="1"/>
</dbReference>
<dbReference type="GO" id="GO:0006080">
    <property type="term" value="P:substituted mannan metabolic process"/>
    <property type="evidence" value="ECO:0007669"/>
    <property type="project" value="InterPro"/>
</dbReference>
<dbReference type="InterPro" id="IPR017853">
    <property type="entry name" value="GH"/>
</dbReference>
<dbReference type="OrthoDB" id="9816550at2"/>
<evidence type="ECO:0000256" key="2">
    <source>
        <dbReference type="ARBA" id="ARBA00022801"/>
    </source>
</evidence>
<protein>
    <recommendedName>
        <fullName evidence="5">GH26 domain-containing protein</fullName>
    </recommendedName>
</protein>
<keyword evidence="3 4" id="KW-0326">Glycosidase</keyword>
<organism evidence="6 7">
    <name type="scientific">Nakamurella flava</name>
    <dbReference type="NCBI Taxonomy" id="2576308"/>
    <lineage>
        <taxon>Bacteria</taxon>
        <taxon>Bacillati</taxon>
        <taxon>Actinomycetota</taxon>
        <taxon>Actinomycetes</taxon>
        <taxon>Nakamurellales</taxon>
        <taxon>Nakamurellaceae</taxon>
        <taxon>Nakamurella</taxon>
    </lineage>
</organism>
<comment type="caution">
    <text evidence="6">The sequence shown here is derived from an EMBL/GenBank/DDBJ whole genome shotgun (WGS) entry which is preliminary data.</text>
</comment>
<dbReference type="AlphaFoldDB" id="A0A4U6QCJ4"/>
<feature type="active site" description="Proton donor" evidence="4">
    <location>
        <position position="172"/>
    </location>
</feature>
<feature type="domain" description="GH26" evidence="5">
    <location>
        <begin position="37"/>
        <end position="362"/>
    </location>
</feature>
<accession>A0A4U6QCJ4</accession>
<sequence length="362" mass="40257">MECMPTPQPPWTDHADAAPPVAATASRGLGRRVVLRAAGLGAAGVLIGAGLSTDSVARGGRNLLSRADWGAYASREPFPDCNSHFTLERMIGTRFPRMSWFSTWGVSWPGTGGEQAAAGGYDVLIAWQPTTDGRTPIRFTDLVAGRHDEYLERFYTRAANHPGKVVVRFAHEPNGTGYPWSVDFRGTTGKCVESTDEYVAGWRYVVDFYRRLLPRLPRRNISFCWCITTRDRGTATAEQYFPGNDVVDVLAMDVYNGYGGYWASPRSLLAAPYARLTALGGDQPIWITELGCREPSKTENSGVRPDKSKSKAQWMQQLFDLTDYPRIEAVYFFHAERAHDWRLNSSPEALAVCRSALAGRYR</sequence>
<dbReference type="EMBL" id="SZZH01000004">
    <property type="protein sequence ID" value="TKV57672.1"/>
    <property type="molecule type" value="Genomic_DNA"/>
</dbReference>